<dbReference type="PRINTS" id="PR01228">
    <property type="entry name" value="EGGSHELL"/>
</dbReference>
<protein>
    <recommendedName>
        <fullName evidence="3">Ground-like domain-containing protein</fullName>
    </recommendedName>
</protein>
<evidence type="ECO:0000313" key="4">
    <source>
        <dbReference type="EMBL" id="CAJ0591623.1"/>
    </source>
</evidence>
<feature type="compositionally biased region" description="Gly residues" evidence="1">
    <location>
        <begin position="162"/>
        <end position="206"/>
    </location>
</feature>
<sequence>MLLALVLALTSLAQAIFFGGGGGGGGGGCCPVQCPPPQPCPVCIQNACPPPPTAYCPQVQPVYVPSCGGGGGGGSCGGGGFGGGGFNGGGFNGGSYASPPIPPPSGGYGGDSGGGSYASAGGIGGYGGSGSGGYGGGSYAGPPIGAGGGGGVGGGNYGGPVGGGGGGQGGEGIGGPVGGGGGGEEHNAGGGGGGGGEGPVGGGGGEPHQQQLQASPASPPDSENEGQEAPPGGGSQGSYVPNIYAKLRSDLPPCQPTKIKYVVLRSKKHAQNEMEEIAEVDHVEATASPIEASQIGDEISRNLATEDAVREPLATYGDTKCNSKALRDLVMDNIVREDALASKRNIHESSLKRFPDSTVDVICSGTGFTYLVSTTEHCEAQKDNVICFVYKRPLLRH</sequence>
<organism evidence="4 5">
    <name type="scientific">Cylicocyclus nassatus</name>
    <name type="common">Nematode worm</name>
    <dbReference type="NCBI Taxonomy" id="53992"/>
    <lineage>
        <taxon>Eukaryota</taxon>
        <taxon>Metazoa</taxon>
        <taxon>Ecdysozoa</taxon>
        <taxon>Nematoda</taxon>
        <taxon>Chromadorea</taxon>
        <taxon>Rhabditida</taxon>
        <taxon>Rhabditina</taxon>
        <taxon>Rhabditomorpha</taxon>
        <taxon>Strongyloidea</taxon>
        <taxon>Strongylidae</taxon>
        <taxon>Cylicocyclus</taxon>
    </lineage>
</organism>
<feature type="compositionally biased region" description="Low complexity" evidence="1">
    <location>
        <begin position="207"/>
        <end position="216"/>
    </location>
</feature>
<evidence type="ECO:0000313" key="5">
    <source>
        <dbReference type="Proteomes" id="UP001176961"/>
    </source>
</evidence>
<evidence type="ECO:0000256" key="2">
    <source>
        <dbReference type="SAM" id="SignalP"/>
    </source>
</evidence>
<gene>
    <name evidence="4" type="ORF">CYNAS_LOCUS3606</name>
</gene>
<proteinExistence type="predicted"/>
<dbReference type="AlphaFoldDB" id="A0AA36GHI9"/>
<name>A0AA36GHI9_CYLNA</name>
<dbReference type="Pfam" id="PF04155">
    <property type="entry name" value="Ground-like"/>
    <property type="match status" value="1"/>
</dbReference>
<feature type="signal peptide" evidence="2">
    <location>
        <begin position="1"/>
        <end position="15"/>
    </location>
</feature>
<keyword evidence="2" id="KW-0732">Signal</keyword>
<reference evidence="4" key="1">
    <citation type="submission" date="2023-07" db="EMBL/GenBank/DDBJ databases">
        <authorList>
            <consortium name="CYATHOMIX"/>
        </authorList>
    </citation>
    <scope>NUCLEOTIDE SEQUENCE</scope>
    <source>
        <strain evidence="4">N/A</strain>
    </source>
</reference>
<feature type="domain" description="Ground-like" evidence="3">
    <location>
        <begin position="318"/>
        <end position="390"/>
    </location>
</feature>
<evidence type="ECO:0000259" key="3">
    <source>
        <dbReference type="Pfam" id="PF04155"/>
    </source>
</evidence>
<feature type="region of interest" description="Disordered" evidence="1">
    <location>
        <begin position="162"/>
        <end position="240"/>
    </location>
</feature>
<feature type="chain" id="PRO_5041418791" description="Ground-like domain-containing protein" evidence="2">
    <location>
        <begin position="16"/>
        <end position="397"/>
    </location>
</feature>
<dbReference type="InterPro" id="IPR007284">
    <property type="entry name" value="Ground-like_dom"/>
</dbReference>
<accession>A0AA36GHI9</accession>
<keyword evidence="5" id="KW-1185">Reference proteome</keyword>
<comment type="caution">
    <text evidence="4">The sequence shown here is derived from an EMBL/GenBank/DDBJ whole genome shotgun (WGS) entry which is preliminary data.</text>
</comment>
<dbReference type="Proteomes" id="UP001176961">
    <property type="component" value="Unassembled WGS sequence"/>
</dbReference>
<evidence type="ECO:0000256" key="1">
    <source>
        <dbReference type="SAM" id="MobiDB-lite"/>
    </source>
</evidence>
<dbReference type="EMBL" id="CATQJL010000001">
    <property type="protein sequence ID" value="CAJ0591623.1"/>
    <property type="molecule type" value="Genomic_DNA"/>
</dbReference>